<keyword evidence="3" id="KW-1185">Reference proteome</keyword>
<dbReference type="SMART" id="SM00100">
    <property type="entry name" value="cNMP"/>
    <property type="match status" value="1"/>
</dbReference>
<evidence type="ECO:0000313" key="3">
    <source>
        <dbReference type="Proteomes" id="UP001589788"/>
    </source>
</evidence>
<proteinExistence type="predicted"/>
<dbReference type="Gene3D" id="2.60.120.10">
    <property type="entry name" value="Jelly Rolls"/>
    <property type="match status" value="1"/>
</dbReference>
<dbReference type="PROSITE" id="PS00889">
    <property type="entry name" value="CNMP_BINDING_2"/>
    <property type="match status" value="1"/>
</dbReference>
<gene>
    <name evidence="2" type="ORF">ACFFRE_06055</name>
</gene>
<sequence>MALRWARRRKVEALAPVGLFARLSRADLAAVADLAVPEHFAPGAVLTREGQQGGLAYVVVSGRCAVQRGGRTVARLGPGSVVGELSLLDRGPRTATVVATEEVEALALAQADFQALLRRSPRVRRGVLEALAGRLRAVDRDLARTG</sequence>
<dbReference type="InterPro" id="IPR014710">
    <property type="entry name" value="RmlC-like_jellyroll"/>
</dbReference>
<dbReference type="Pfam" id="PF00027">
    <property type="entry name" value="cNMP_binding"/>
    <property type="match status" value="1"/>
</dbReference>
<reference evidence="2 3" key="1">
    <citation type="submission" date="2024-09" db="EMBL/GenBank/DDBJ databases">
        <authorList>
            <person name="Sun Q."/>
            <person name="Mori K."/>
        </authorList>
    </citation>
    <scope>NUCLEOTIDE SEQUENCE [LARGE SCALE GENOMIC DNA]</scope>
    <source>
        <strain evidence="2 3">JCM 15389</strain>
    </source>
</reference>
<dbReference type="PANTHER" id="PTHR23011">
    <property type="entry name" value="CYCLIC NUCLEOTIDE-BINDING DOMAIN CONTAINING PROTEIN"/>
    <property type="match status" value="1"/>
</dbReference>
<evidence type="ECO:0000259" key="1">
    <source>
        <dbReference type="PROSITE" id="PS50042"/>
    </source>
</evidence>
<comment type="caution">
    <text evidence="2">The sequence shown here is derived from an EMBL/GenBank/DDBJ whole genome shotgun (WGS) entry which is preliminary data.</text>
</comment>
<dbReference type="PROSITE" id="PS50042">
    <property type="entry name" value="CNMP_BINDING_3"/>
    <property type="match status" value="1"/>
</dbReference>
<dbReference type="Proteomes" id="UP001589788">
    <property type="component" value="Unassembled WGS sequence"/>
</dbReference>
<dbReference type="SUPFAM" id="SSF51206">
    <property type="entry name" value="cAMP-binding domain-like"/>
    <property type="match status" value="1"/>
</dbReference>
<dbReference type="InterPro" id="IPR018490">
    <property type="entry name" value="cNMP-bd_dom_sf"/>
</dbReference>
<protein>
    <submittedName>
        <fullName evidence="2">Cyclic nucleotide-binding domain-containing protein</fullName>
    </submittedName>
</protein>
<organism evidence="2 3">
    <name type="scientific">Aciditerrimonas ferrireducens</name>
    <dbReference type="NCBI Taxonomy" id="667306"/>
    <lineage>
        <taxon>Bacteria</taxon>
        <taxon>Bacillati</taxon>
        <taxon>Actinomycetota</taxon>
        <taxon>Acidimicrobiia</taxon>
        <taxon>Acidimicrobiales</taxon>
        <taxon>Acidimicrobiaceae</taxon>
        <taxon>Aciditerrimonas</taxon>
    </lineage>
</organism>
<name>A0ABV6C3Z2_9ACTN</name>
<dbReference type="InterPro" id="IPR000595">
    <property type="entry name" value="cNMP-bd_dom"/>
</dbReference>
<dbReference type="InterPro" id="IPR018488">
    <property type="entry name" value="cNMP-bd_CS"/>
</dbReference>
<dbReference type="RefSeq" id="WP_248105803.1">
    <property type="nucleotide sequence ID" value="NZ_JAKHEX010000003.1"/>
</dbReference>
<dbReference type="CDD" id="cd00038">
    <property type="entry name" value="CAP_ED"/>
    <property type="match status" value="1"/>
</dbReference>
<accession>A0ABV6C3Z2</accession>
<dbReference type="PANTHER" id="PTHR23011:SF28">
    <property type="entry name" value="CYCLIC NUCLEOTIDE-BINDING DOMAIN CONTAINING PROTEIN"/>
    <property type="match status" value="1"/>
</dbReference>
<evidence type="ECO:0000313" key="2">
    <source>
        <dbReference type="EMBL" id="MFC0081707.1"/>
    </source>
</evidence>
<dbReference type="EMBL" id="JBHLYQ010000044">
    <property type="protein sequence ID" value="MFC0081707.1"/>
    <property type="molecule type" value="Genomic_DNA"/>
</dbReference>
<feature type="domain" description="Cyclic nucleotide-binding" evidence="1">
    <location>
        <begin position="19"/>
        <end position="134"/>
    </location>
</feature>